<protein>
    <submittedName>
        <fullName evidence="2">Uncharacterized protein</fullName>
    </submittedName>
</protein>
<keyword evidence="1" id="KW-1133">Transmembrane helix</keyword>
<evidence type="ECO:0000256" key="1">
    <source>
        <dbReference type="SAM" id="Phobius"/>
    </source>
</evidence>
<keyword evidence="3" id="KW-1185">Reference proteome</keyword>
<dbReference type="AlphaFoldDB" id="A0A7I9VM38"/>
<gene>
    <name evidence="2" type="ORF">AMYX_22130</name>
</gene>
<keyword evidence="1" id="KW-0472">Membrane</keyword>
<sequence>MRAVTTRDPRLRPYRATMWVVYFAAVLLGVGLFTFSVARSLRAPSRPARAEGALPTRAALRVCLADLELLAQEQGQRAWALGHELEAPDPLAAWNVWARGWERRVDDLADRCRLDERSGEDAAARGELAAARDALLALHRVYAAQVNRFAQEQGDLLQAVAEALAHAREEVSKSR</sequence>
<evidence type="ECO:0000313" key="2">
    <source>
        <dbReference type="EMBL" id="GEJ57472.1"/>
    </source>
</evidence>
<feature type="transmembrane region" description="Helical" evidence="1">
    <location>
        <begin position="20"/>
        <end position="38"/>
    </location>
</feature>
<dbReference type="EMBL" id="BJTG01000004">
    <property type="protein sequence ID" value="GEJ57472.1"/>
    <property type="molecule type" value="Genomic_DNA"/>
</dbReference>
<accession>A0A7I9VM38</accession>
<proteinExistence type="predicted"/>
<comment type="caution">
    <text evidence="2">The sequence shown here is derived from an EMBL/GenBank/DDBJ whole genome shotgun (WGS) entry which is preliminary data.</text>
</comment>
<keyword evidence="1" id="KW-0812">Transmembrane</keyword>
<evidence type="ECO:0000313" key="3">
    <source>
        <dbReference type="Proteomes" id="UP000503640"/>
    </source>
</evidence>
<dbReference type="Proteomes" id="UP000503640">
    <property type="component" value="Unassembled WGS sequence"/>
</dbReference>
<reference evidence="3" key="1">
    <citation type="journal article" date="2020" name="Appl. Environ. Microbiol.">
        <title>Diazotrophic Anaeromyxobacter Isolates from Soils.</title>
        <authorList>
            <person name="Masuda Y."/>
            <person name="Yamanaka H."/>
            <person name="Xu Z.X."/>
            <person name="Shiratori Y."/>
            <person name="Aono T."/>
            <person name="Amachi S."/>
            <person name="Senoo K."/>
            <person name="Itoh H."/>
        </authorList>
    </citation>
    <scope>NUCLEOTIDE SEQUENCE [LARGE SCALE GENOMIC DNA]</scope>
    <source>
        <strain evidence="3">R267</strain>
    </source>
</reference>
<name>A0A7I9VM38_9BACT</name>
<organism evidence="2 3">
    <name type="scientific">Anaeromyxobacter diazotrophicus</name>
    <dbReference type="NCBI Taxonomy" id="2590199"/>
    <lineage>
        <taxon>Bacteria</taxon>
        <taxon>Pseudomonadati</taxon>
        <taxon>Myxococcota</taxon>
        <taxon>Myxococcia</taxon>
        <taxon>Myxococcales</taxon>
        <taxon>Cystobacterineae</taxon>
        <taxon>Anaeromyxobacteraceae</taxon>
        <taxon>Anaeromyxobacter</taxon>
    </lineage>
</organism>